<accession>A0AAX6M9D7</accession>
<organism evidence="1 2">
    <name type="scientific">Daldinia eschscholtzii</name>
    <dbReference type="NCBI Taxonomy" id="292717"/>
    <lineage>
        <taxon>Eukaryota</taxon>
        <taxon>Fungi</taxon>
        <taxon>Dikarya</taxon>
        <taxon>Ascomycota</taxon>
        <taxon>Pezizomycotina</taxon>
        <taxon>Sordariomycetes</taxon>
        <taxon>Xylariomycetidae</taxon>
        <taxon>Xylariales</taxon>
        <taxon>Hypoxylaceae</taxon>
        <taxon>Daldinia</taxon>
    </lineage>
</organism>
<dbReference type="AlphaFoldDB" id="A0AAX6M9D7"/>
<name>A0AAX6M9D7_9PEZI</name>
<comment type="caution">
    <text evidence="1">The sequence shown here is derived from an EMBL/GenBank/DDBJ whole genome shotgun (WGS) entry which is preliminary data.</text>
</comment>
<gene>
    <name evidence="1" type="ORF">Daesc_009373</name>
</gene>
<dbReference type="Proteomes" id="UP001369815">
    <property type="component" value="Unassembled WGS sequence"/>
</dbReference>
<dbReference type="EMBL" id="JBANMG010000009">
    <property type="protein sequence ID" value="KAK6949298.1"/>
    <property type="molecule type" value="Genomic_DNA"/>
</dbReference>
<protein>
    <submittedName>
        <fullName evidence="1">Uncharacterized protein</fullName>
    </submittedName>
</protein>
<sequence>MAGVIEAIGVLSGVLGILQFGIDHFPKDDGPKSTVRITVGLDTPGGLNNAGGDLPDVRLFNEAGKFIGINVDPGYVSDGGFGDIEISHKGDTNQQPAYALFSANNNAICIAHATVTFPGNERYTWVGDWGRQCGGTWYYSNIYVDSSNRKVDCLWIDGNNDQPQTGFQVHWPEFVNKDGEQLPSDENAMADKVDYLCNGGPPFKMYKYDDVKDPRGITYWVLDHKRSESGSDNRKIGMSYAPPKYPTSAKFGRDLGRNGTAPSRPNSQANRLVVSNNVQHTATELCESETSYGPDFVDLKYGEFCRMSDKTLWPVCDGAQTVDNCFNTDVQQLIVNGVSARDTPYSNVVDWTSGN</sequence>
<keyword evidence="2" id="KW-1185">Reference proteome</keyword>
<evidence type="ECO:0000313" key="2">
    <source>
        <dbReference type="Proteomes" id="UP001369815"/>
    </source>
</evidence>
<reference evidence="1 2" key="1">
    <citation type="journal article" date="2024" name="Front Chem Biol">
        <title>Unveiling the potential of Daldinia eschscholtzii MFLUCC 19-0629 through bioactivity and bioinformatics studies for enhanced sustainable agriculture production.</title>
        <authorList>
            <person name="Brooks S."/>
            <person name="Weaver J.A."/>
            <person name="Klomchit A."/>
            <person name="Alharthi S.A."/>
            <person name="Onlamun T."/>
            <person name="Nurani R."/>
            <person name="Vong T.K."/>
            <person name="Alberti F."/>
            <person name="Greco C."/>
        </authorList>
    </citation>
    <scope>NUCLEOTIDE SEQUENCE [LARGE SCALE GENOMIC DNA]</scope>
    <source>
        <strain evidence="1">MFLUCC 19-0629</strain>
    </source>
</reference>
<evidence type="ECO:0000313" key="1">
    <source>
        <dbReference type="EMBL" id="KAK6949298.1"/>
    </source>
</evidence>
<proteinExistence type="predicted"/>